<dbReference type="WBParaSite" id="ACRNAN_scaffold198.g30745.t1">
    <property type="protein sequence ID" value="ACRNAN_scaffold198.g30745.t1"/>
    <property type="gene ID" value="ACRNAN_scaffold198.g30745"/>
</dbReference>
<dbReference type="Proteomes" id="UP000887540">
    <property type="component" value="Unplaced"/>
</dbReference>
<proteinExistence type="predicted"/>
<name>A0A914D6I9_9BILA</name>
<evidence type="ECO:0000313" key="2">
    <source>
        <dbReference type="WBParaSite" id="ACRNAN_scaffold198.g30745.t1"/>
    </source>
</evidence>
<protein>
    <submittedName>
        <fullName evidence="2">Uncharacterized protein</fullName>
    </submittedName>
</protein>
<keyword evidence="1" id="KW-1185">Reference proteome</keyword>
<sequence>MKRSAKENNKKSKRSQTIINNKKLKMKILKVQTTDAACQTLLENINATLPHAPDTIKTSPKVKISSVSEVESNTSSNDHLYIQNLQHAQFKHNLKLLPMVYPEIFRELEARINGVIELSQIVRDLFARNQNSLCSSTDSSPMLKLANKLMREMADEKSNSIERDQFMENVRLVNFANTIAECSQRKKSFRK</sequence>
<accession>A0A914D6I9</accession>
<evidence type="ECO:0000313" key="1">
    <source>
        <dbReference type="Proteomes" id="UP000887540"/>
    </source>
</evidence>
<organism evidence="1 2">
    <name type="scientific">Acrobeloides nanus</name>
    <dbReference type="NCBI Taxonomy" id="290746"/>
    <lineage>
        <taxon>Eukaryota</taxon>
        <taxon>Metazoa</taxon>
        <taxon>Ecdysozoa</taxon>
        <taxon>Nematoda</taxon>
        <taxon>Chromadorea</taxon>
        <taxon>Rhabditida</taxon>
        <taxon>Tylenchina</taxon>
        <taxon>Cephalobomorpha</taxon>
        <taxon>Cephaloboidea</taxon>
        <taxon>Cephalobidae</taxon>
        <taxon>Acrobeloides</taxon>
    </lineage>
</organism>
<reference evidence="2" key="1">
    <citation type="submission" date="2022-11" db="UniProtKB">
        <authorList>
            <consortium name="WormBaseParasite"/>
        </authorList>
    </citation>
    <scope>IDENTIFICATION</scope>
</reference>
<dbReference type="AlphaFoldDB" id="A0A914D6I9"/>